<gene>
    <name evidence="7" type="ORF">GGR46_004515</name>
</gene>
<keyword evidence="5 6" id="KW-0472">Membrane</keyword>
<evidence type="ECO:0000256" key="4">
    <source>
        <dbReference type="ARBA" id="ARBA00022989"/>
    </source>
</evidence>
<dbReference type="AlphaFoldDB" id="A0A7W6NZL1"/>
<name>A0A7W6NZL1_9SPHN</name>
<keyword evidence="4 6" id="KW-1133">Transmembrane helix</keyword>
<proteinExistence type="inferred from homology"/>
<sequence length="187" mass="19361">MEALVPAFLLAAITQFCDKPALLAAILADRYGRPLTVALAAGLAHVAVNFAAGLGGMLVAPMMTPNARALLLALALIFGALGTIGSGKVKDRLAGWKLGPFLTPLLGVLILAFGESTPFFTLALSTGGQPWFAAAGASIACFGVAFVAAVLGERTWQAVPWRWLRILSGIGFLIAGCWIGVDALRLT</sequence>
<organism evidence="7 8">
    <name type="scientific">Sphingomonas kyeonggiensis</name>
    <dbReference type="NCBI Taxonomy" id="1268553"/>
    <lineage>
        <taxon>Bacteria</taxon>
        <taxon>Pseudomonadati</taxon>
        <taxon>Pseudomonadota</taxon>
        <taxon>Alphaproteobacteria</taxon>
        <taxon>Sphingomonadales</taxon>
        <taxon>Sphingomonadaceae</taxon>
        <taxon>Sphingomonas</taxon>
    </lineage>
</organism>
<keyword evidence="8" id="KW-1185">Reference proteome</keyword>
<reference evidence="7 8" key="1">
    <citation type="submission" date="2020-08" db="EMBL/GenBank/DDBJ databases">
        <title>Genomic Encyclopedia of Type Strains, Phase IV (KMG-IV): sequencing the most valuable type-strain genomes for metagenomic binning, comparative biology and taxonomic classification.</title>
        <authorList>
            <person name="Goeker M."/>
        </authorList>
    </citation>
    <scope>NUCLEOTIDE SEQUENCE [LARGE SCALE GENOMIC DNA]</scope>
    <source>
        <strain evidence="7 8">DSM 101806</strain>
    </source>
</reference>
<protein>
    <recommendedName>
        <fullName evidence="6">GDT1 family protein</fullName>
    </recommendedName>
</protein>
<evidence type="ECO:0000256" key="3">
    <source>
        <dbReference type="ARBA" id="ARBA00022692"/>
    </source>
</evidence>
<keyword evidence="3 6" id="KW-0812">Transmembrane</keyword>
<comment type="subcellular location">
    <subcellularLocation>
        <location evidence="1 6">Membrane</location>
        <topology evidence="1 6">Multi-pass membrane protein</topology>
    </subcellularLocation>
</comment>
<feature type="transmembrane region" description="Helical" evidence="6">
    <location>
        <begin position="101"/>
        <end position="124"/>
    </location>
</feature>
<comment type="similarity">
    <text evidence="2 6">Belongs to the GDT1 family.</text>
</comment>
<dbReference type="EMBL" id="JACIEH010000004">
    <property type="protein sequence ID" value="MBB4100926.1"/>
    <property type="molecule type" value="Genomic_DNA"/>
</dbReference>
<dbReference type="Proteomes" id="UP000557392">
    <property type="component" value="Unassembled WGS sequence"/>
</dbReference>
<dbReference type="Pfam" id="PF01169">
    <property type="entry name" value="GDT1"/>
    <property type="match status" value="2"/>
</dbReference>
<feature type="transmembrane region" description="Helical" evidence="6">
    <location>
        <begin position="163"/>
        <end position="181"/>
    </location>
</feature>
<dbReference type="InterPro" id="IPR001727">
    <property type="entry name" value="GDT1-like"/>
</dbReference>
<dbReference type="GO" id="GO:0016020">
    <property type="term" value="C:membrane"/>
    <property type="evidence" value="ECO:0007669"/>
    <property type="project" value="UniProtKB-SubCell"/>
</dbReference>
<dbReference type="GO" id="GO:0046873">
    <property type="term" value="F:metal ion transmembrane transporter activity"/>
    <property type="evidence" value="ECO:0007669"/>
    <property type="project" value="InterPro"/>
</dbReference>
<accession>A0A7W6NZL1</accession>
<evidence type="ECO:0000256" key="6">
    <source>
        <dbReference type="RuleBase" id="RU365102"/>
    </source>
</evidence>
<evidence type="ECO:0000256" key="5">
    <source>
        <dbReference type="ARBA" id="ARBA00023136"/>
    </source>
</evidence>
<evidence type="ECO:0000256" key="2">
    <source>
        <dbReference type="ARBA" id="ARBA00009190"/>
    </source>
</evidence>
<dbReference type="RefSeq" id="WP_184000280.1">
    <property type="nucleotide sequence ID" value="NZ_JACIEH010000004.1"/>
</dbReference>
<evidence type="ECO:0000313" key="7">
    <source>
        <dbReference type="EMBL" id="MBB4100926.1"/>
    </source>
</evidence>
<feature type="transmembrane region" description="Helical" evidence="6">
    <location>
        <begin position="34"/>
        <end position="58"/>
    </location>
</feature>
<comment type="caution">
    <text evidence="7">The sequence shown here is derived from an EMBL/GenBank/DDBJ whole genome shotgun (WGS) entry which is preliminary data.</text>
</comment>
<feature type="transmembrane region" description="Helical" evidence="6">
    <location>
        <begin position="131"/>
        <end position="151"/>
    </location>
</feature>
<evidence type="ECO:0000256" key="1">
    <source>
        <dbReference type="ARBA" id="ARBA00004141"/>
    </source>
</evidence>
<feature type="transmembrane region" description="Helical" evidence="6">
    <location>
        <begin position="70"/>
        <end position="89"/>
    </location>
</feature>
<evidence type="ECO:0000313" key="8">
    <source>
        <dbReference type="Proteomes" id="UP000557392"/>
    </source>
</evidence>